<dbReference type="SUPFAM" id="SSF81338">
    <property type="entry name" value="Aquaporin-like"/>
    <property type="match status" value="1"/>
</dbReference>
<evidence type="ECO:0000256" key="5">
    <source>
        <dbReference type="SAM" id="Phobius"/>
    </source>
</evidence>
<keyword evidence="3 5" id="KW-1133">Transmembrane helix</keyword>
<evidence type="ECO:0000256" key="4">
    <source>
        <dbReference type="ARBA" id="ARBA00023136"/>
    </source>
</evidence>
<dbReference type="InterPro" id="IPR034294">
    <property type="entry name" value="Aquaporin_transptr"/>
</dbReference>
<dbReference type="AlphaFoldDB" id="A0A392QQV4"/>
<dbReference type="PANTHER" id="PTHR45724">
    <property type="entry name" value="AQUAPORIN NIP2-1"/>
    <property type="match status" value="1"/>
</dbReference>
<evidence type="ECO:0000313" key="7">
    <source>
        <dbReference type="Proteomes" id="UP000265520"/>
    </source>
</evidence>
<dbReference type="GO" id="GO:0015267">
    <property type="term" value="F:channel activity"/>
    <property type="evidence" value="ECO:0007669"/>
    <property type="project" value="InterPro"/>
</dbReference>
<evidence type="ECO:0000313" key="6">
    <source>
        <dbReference type="EMBL" id="MCI26204.1"/>
    </source>
</evidence>
<feature type="non-terminal residue" evidence="6">
    <location>
        <position position="1"/>
    </location>
</feature>
<dbReference type="InterPro" id="IPR000425">
    <property type="entry name" value="MIP"/>
</dbReference>
<evidence type="ECO:0000256" key="3">
    <source>
        <dbReference type="ARBA" id="ARBA00022989"/>
    </source>
</evidence>
<keyword evidence="2 5" id="KW-0812">Transmembrane</keyword>
<feature type="transmembrane region" description="Helical" evidence="5">
    <location>
        <begin position="25"/>
        <end position="46"/>
    </location>
</feature>
<dbReference type="PANTHER" id="PTHR45724:SF19">
    <property type="entry name" value="AQUAPORIN NIP6-1"/>
    <property type="match status" value="1"/>
</dbReference>
<reference evidence="6 7" key="1">
    <citation type="journal article" date="2018" name="Front. Plant Sci.">
        <title>Red Clover (Trifolium pratense) and Zigzag Clover (T. medium) - A Picture of Genomic Similarities and Differences.</title>
        <authorList>
            <person name="Dluhosova J."/>
            <person name="Istvanek J."/>
            <person name="Nedelnik J."/>
            <person name="Repkova J."/>
        </authorList>
    </citation>
    <scope>NUCLEOTIDE SEQUENCE [LARGE SCALE GENOMIC DNA]</scope>
    <source>
        <strain evidence="7">cv. 10/8</strain>
        <tissue evidence="6">Leaf</tissue>
    </source>
</reference>
<dbReference type="EMBL" id="LXQA010151849">
    <property type="protein sequence ID" value="MCI26204.1"/>
    <property type="molecule type" value="Genomic_DNA"/>
</dbReference>
<proteinExistence type="predicted"/>
<protein>
    <submittedName>
        <fullName evidence="6">Aquaporin NIP6-1-like</fullName>
    </submittedName>
</protein>
<sequence>PITGASMNPVRTLGPAIVTNNYKDISVYLVAPILGALVGAGAYTAVKLPEEDDVNAKTNIFSNHPSFRSSS</sequence>
<evidence type="ECO:0000256" key="2">
    <source>
        <dbReference type="ARBA" id="ARBA00022692"/>
    </source>
</evidence>
<name>A0A392QQV4_9FABA</name>
<dbReference type="InterPro" id="IPR023271">
    <property type="entry name" value="Aquaporin-like"/>
</dbReference>
<dbReference type="Pfam" id="PF00230">
    <property type="entry name" value="MIP"/>
    <property type="match status" value="1"/>
</dbReference>
<keyword evidence="7" id="KW-1185">Reference proteome</keyword>
<organism evidence="6 7">
    <name type="scientific">Trifolium medium</name>
    <dbReference type="NCBI Taxonomy" id="97028"/>
    <lineage>
        <taxon>Eukaryota</taxon>
        <taxon>Viridiplantae</taxon>
        <taxon>Streptophyta</taxon>
        <taxon>Embryophyta</taxon>
        <taxon>Tracheophyta</taxon>
        <taxon>Spermatophyta</taxon>
        <taxon>Magnoliopsida</taxon>
        <taxon>eudicotyledons</taxon>
        <taxon>Gunneridae</taxon>
        <taxon>Pentapetalae</taxon>
        <taxon>rosids</taxon>
        <taxon>fabids</taxon>
        <taxon>Fabales</taxon>
        <taxon>Fabaceae</taxon>
        <taxon>Papilionoideae</taxon>
        <taxon>50 kb inversion clade</taxon>
        <taxon>NPAAA clade</taxon>
        <taxon>Hologalegina</taxon>
        <taxon>IRL clade</taxon>
        <taxon>Trifolieae</taxon>
        <taxon>Trifolium</taxon>
    </lineage>
</organism>
<dbReference type="Gene3D" id="1.20.1080.10">
    <property type="entry name" value="Glycerol uptake facilitator protein"/>
    <property type="match status" value="1"/>
</dbReference>
<evidence type="ECO:0000256" key="1">
    <source>
        <dbReference type="ARBA" id="ARBA00004141"/>
    </source>
</evidence>
<keyword evidence="4 5" id="KW-0472">Membrane</keyword>
<dbReference type="Proteomes" id="UP000265520">
    <property type="component" value="Unassembled WGS sequence"/>
</dbReference>
<accession>A0A392QQV4</accession>
<comment type="subcellular location">
    <subcellularLocation>
        <location evidence="1">Membrane</location>
        <topology evidence="1">Multi-pass membrane protein</topology>
    </subcellularLocation>
</comment>
<comment type="caution">
    <text evidence="6">The sequence shown here is derived from an EMBL/GenBank/DDBJ whole genome shotgun (WGS) entry which is preliminary data.</text>
</comment>
<dbReference type="GO" id="GO:0016020">
    <property type="term" value="C:membrane"/>
    <property type="evidence" value="ECO:0007669"/>
    <property type="project" value="UniProtKB-SubCell"/>
</dbReference>